<protein>
    <recommendedName>
        <fullName evidence="2">Lipid/polyisoprenoid-binding YceI-like domain-containing protein</fullName>
    </recommendedName>
</protein>
<proteinExistence type="predicted"/>
<evidence type="ECO:0000259" key="2">
    <source>
        <dbReference type="SMART" id="SM00867"/>
    </source>
</evidence>
<feature type="chain" id="PRO_5012891630" description="Lipid/polyisoprenoid-binding YceI-like domain-containing protein" evidence="1">
    <location>
        <begin position="20"/>
        <end position="191"/>
    </location>
</feature>
<evidence type="ECO:0000313" key="3">
    <source>
        <dbReference type="EMBL" id="SLN21714.1"/>
    </source>
</evidence>
<keyword evidence="1" id="KW-0732">Signal</keyword>
<feature type="signal peptide" evidence="1">
    <location>
        <begin position="1"/>
        <end position="19"/>
    </location>
</feature>
<dbReference type="Pfam" id="PF04264">
    <property type="entry name" value="YceI"/>
    <property type="match status" value="1"/>
</dbReference>
<reference evidence="3 4" key="1">
    <citation type="submission" date="2017-03" db="EMBL/GenBank/DDBJ databases">
        <authorList>
            <person name="Afonso C.L."/>
            <person name="Miller P.J."/>
            <person name="Scott M.A."/>
            <person name="Spackman E."/>
            <person name="Goraichik I."/>
            <person name="Dimitrov K.M."/>
            <person name="Suarez D.L."/>
            <person name="Swayne D.E."/>
        </authorList>
    </citation>
    <scope>NUCLEOTIDE SEQUENCE [LARGE SCALE GENOMIC DNA]</scope>
    <source>
        <strain evidence="3 4">CECT 8110</strain>
    </source>
</reference>
<gene>
    <name evidence="3" type="ORF">ROH8110_00789</name>
</gene>
<accession>A0A1X6YI70</accession>
<dbReference type="AlphaFoldDB" id="A0A1X6YI70"/>
<dbReference type="InterPro" id="IPR036761">
    <property type="entry name" value="TTHA0802/YceI-like_sf"/>
</dbReference>
<evidence type="ECO:0000256" key="1">
    <source>
        <dbReference type="SAM" id="SignalP"/>
    </source>
</evidence>
<name>A0A1X6YI70_9RHOB</name>
<dbReference type="PANTHER" id="PTHR34406">
    <property type="entry name" value="PROTEIN YCEI"/>
    <property type="match status" value="1"/>
</dbReference>
<dbReference type="InterPro" id="IPR007372">
    <property type="entry name" value="Lipid/polyisoprenoid-bd_YceI"/>
</dbReference>
<sequence length="191" mass="20497">MKYMVLAAALTMGATGAFAAPEKYTLDPSHSQVVFSYNHLGFSTTYGMFGGFEGEIMFDQDDPANSSVNVSIPVRSMMTGWQKRFDHFMSDEFFGAAEGDMVTFSSTGIEVTGDTTANITGDLTMNGVTKSVVLAAELNKSDSHPMKDGQAWAGFDATTTLKRSEYGMDFAVPAVGDEVEVMISIEAGKAE</sequence>
<dbReference type="SUPFAM" id="SSF101874">
    <property type="entry name" value="YceI-like"/>
    <property type="match status" value="1"/>
</dbReference>
<keyword evidence="4" id="KW-1185">Reference proteome</keyword>
<dbReference type="SMART" id="SM00867">
    <property type="entry name" value="YceI"/>
    <property type="match status" value="1"/>
</dbReference>
<dbReference type="PANTHER" id="PTHR34406:SF1">
    <property type="entry name" value="PROTEIN YCEI"/>
    <property type="match status" value="1"/>
</dbReference>
<dbReference type="Proteomes" id="UP000193207">
    <property type="component" value="Unassembled WGS sequence"/>
</dbReference>
<dbReference type="EMBL" id="FWFU01000001">
    <property type="protein sequence ID" value="SLN21714.1"/>
    <property type="molecule type" value="Genomic_DNA"/>
</dbReference>
<evidence type="ECO:0000313" key="4">
    <source>
        <dbReference type="Proteomes" id="UP000193207"/>
    </source>
</evidence>
<feature type="domain" description="Lipid/polyisoprenoid-binding YceI-like" evidence="2">
    <location>
        <begin position="23"/>
        <end position="188"/>
    </location>
</feature>
<dbReference type="Gene3D" id="2.40.128.110">
    <property type="entry name" value="Lipid/polyisoprenoid-binding, YceI-like"/>
    <property type="match status" value="1"/>
</dbReference>
<dbReference type="OrthoDB" id="9811006at2"/>
<dbReference type="RefSeq" id="WP_085816403.1">
    <property type="nucleotide sequence ID" value="NZ_FWFU01000001.1"/>
</dbReference>
<organism evidence="3 4">
    <name type="scientific">Roseovarius halotolerans</name>
    <dbReference type="NCBI Taxonomy" id="505353"/>
    <lineage>
        <taxon>Bacteria</taxon>
        <taxon>Pseudomonadati</taxon>
        <taxon>Pseudomonadota</taxon>
        <taxon>Alphaproteobacteria</taxon>
        <taxon>Rhodobacterales</taxon>
        <taxon>Roseobacteraceae</taxon>
        <taxon>Roseovarius</taxon>
    </lineage>
</organism>